<proteinExistence type="predicted"/>
<dbReference type="SMART" id="SM01119">
    <property type="entry name" value="D-ser_dehydrat"/>
    <property type="match status" value="1"/>
</dbReference>
<dbReference type="Proteomes" id="UP000054565">
    <property type="component" value="Unassembled WGS sequence"/>
</dbReference>
<dbReference type="PANTHER" id="PTHR28004:SF2">
    <property type="entry name" value="D-SERINE DEHYDRATASE"/>
    <property type="match status" value="1"/>
</dbReference>
<dbReference type="Gene3D" id="2.40.37.20">
    <property type="entry name" value="D-serine dehydratase-like domain"/>
    <property type="match status" value="1"/>
</dbReference>
<dbReference type="EMBL" id="DS028094">
    <property type="protein sequence ID" value="KMP04052.1"/>
    <property type="molecule type" value="Genomic_DNA"/>
</dbReference>
<evidence type="ECO:0000313" key="3">
    <source>
        <dbReference type="EMBL" id="KMP04052.1"/>
    </source>
</evidence>
<reference evidence="4" key="1">
    <citation type="journal article" date="2010" name="Genome Res.">
        <title>Population genomic sequencing of Coccidioides fungi reveals recent hybridization and transposon control.</title>
        <authorList>
            <person name="Neafsey D.E."/>
            <person name="Barker B.M."/>
            <person name="Sharpton T.J."/>
            <person name="Stajich J.E."/>
            <person name="Park D.J."/>
            <person name="Whiston E."/>
            <person name="Hung C.-Y."/>
            <person name="McMahan C."/>
            <person name="White J."/>
            <person name="Sykes S."/>
            <person name="Heiman D."/>
            <person name="Young S."/>
            <person name="Zeng Q."/>
            <person name="Abouelleil A."/>
            <person name="Aftuck L."/>
            <person name="Bessette D."/>
            <person name="Brown A."/>
            <person name="FitzGerald M."/>
            <person name="Lui A."/>
            <person name="Macdonald J.P."/>
            <person name="Priest M."/>
            <person name="Orbach M.J."/>
            <person name="Galgiani J.N."/>
            <person name="Kirkland T.N."/>
            <person name="Cole G.T."/>
            <person name="Birren B.W."/>
            <person name="Henn M.R."/>
            <person name="Taylor J.W."/>
            <person name="Rounsley S.D."/>
        </authorList>
    </citation>
    <scope>NUCLEOTIDE SEQUENCE [LARGE SCALE GENOMIC DNA]</scope>
    <source>
        <strain evidence="4">RMSCC 2394</strain>
    </source>
</reference>
<dbReference type="STRING" id="404692.A0A0J7B2P1"/>
<evidence type="ECO:0000313" key="4">
    <source>
        <dbReference type="Proteomes" id="UP000054565"/>
    </source>
</evidence>
<dbReference type="Pfam" id="PF14031">
    <property type="entry name" value="D-ser_dehydrat"/>
    <property type="match status" value="1"/>
</dbReference>
<name>A0A0J7B2P1_COCIT</name>
<dbReference type="AlphaFoldDB" id="A0A0J7B2P1"/>
<gene>
    <name evidence="3" type="ORF">CIRG_03743</name>
</gene>
<dbReference type="InterPro" id="IPR051466">
    <property type="entry name" value="D-amino_acid_metab_enzyme"/>
</dbReference>
<organism evidence="3 4">
    <name type="scientific">Coccidioides immitis RMSCC 2394</name>
    <dbReference type="NCBI Taxonomy" id="404692"/>
    <lineage>
        <taxon>Eukaryota</taxon>
        <taxon>Fungi</taxon>
        <taxon>Dikarya</taxon>
        <taxon>Ascomycota</taxon>
        <taxon>Pezizomycotina</taxon>
        <taxon>Eurotiomycetes</taxon>
        <taxon>Eurotiomycetidae</taxon>
        <taxon>Onygenales</taxon>
        <taxon>Onygenaceae</taxon>
        <taxon>Coccidioides</taxon>
    </lineage>
</organism>
<dbReference type="GO" id="GO:0008721">
    <property type="term" value="F:D-serine ammonia-lyase activity"/>
    <property type="evidence" value="ECO:0007669"/>
    <property type="project" value="TreeGrafter"/>
</dbReference>
<dbReference type="GO" id="GO:0036088">
    <property type="term" value="P:D-serine catabolic process"/>
    <property type="evidence" value="ECO:0007669"/>
    <property type="project" value="TreeGrafter"/>
</dbReference>
<evidence type="ECO:0000256" key="1">
    <source>
        <dbReference type="SAM" id="MobiDB-lite"/>
    </source>
</evidence>
<feature type="domain" description="D-serine dehydratase-like" evidence="2">
    <location>
        <begin position="1"/>
        <end position="68"/>
    </location>
</feature>
<evidence type="ECO:0000259" key="2">
    <source>
        <dbReference type="SMART" id="SM01119"/>
    </source>
</evidence>
<dbReference type="InterPro" id="IPR026956">
    <property type="entry name" value="D-ser_dehydrat-like_dom"/>
</dbReference>
<sequence length="139" mass="15690">MQGGVGWYDPEGDRTGWIIDRLSQEHGILRWQGPVEKMRELRVGEKVRIWPNHCCICAAGFSYFLVVDSTREGVEKDKVIDVWLSWRGCVQLLPNDITTCFAFKCLEVLANYDQSSNSSQAGLGLSKKKKKGPNGLSRK</sequence>
<accession>A0A0J7B2P1</accession>
<protein>
    <recommendedName>
        <fullName evidence="2">D-serine dehydratase-like domain-containing protein</fullName>
    </recommendedName>
</protein>
<dbReference type="OrthoDB" id="20198at2759"/>
<dbReference type="InterPro" id="IPR042208">
    <property type="entry name" value="D-ser_dehydrat-like_sf"/>
</dbReference>
<feature type="compositionally biased region" description="Basic residues" evidence="1">
    <location>
        <begin position="126"/>
        <end position="139"/>
    </location>
</feature>
<dbReference type="PANTHER" id="PTHR28004">
    <property type="entry name" value="ZGC:162816-RELATED"/>
    <property type="match status" value="1"/>
</dbReference>
<feature type="region of interest" description="Disordered" evidence="1">
    <location>
        <begin position="116"/>
        <end position="139"/>
    </location>
</feature>